<dbReference type="AlphaFoldDB" id="A0A1V6YNW9"/>
<reference evidence="4" key="2">
    <citation type="journal article" date="2017" name="Nat. Microbiol.">
        <title>Global analysis of biosynthetic gene clusters reveals vast potential of secondary metabolite production in Penicillium species.</title>
        <authorList>
            <person name="Nielsen J.C."/>
            <person name="Grijseels S."/>
            <person name="Prigent S."/>
            <person name="Ji B."/>
            <person name="Dainat J."/>
            <person name="Nielsen K.F."/>
            <person name="Frisvad J.C."/>
            <person name="Workman M."/>
            <person name="Nielsen J."/>
        </authorList>
    </citation>
    <scope>NUCLEOTIDE SEQUENCE [LARGE SCALE GENOMIC DNA]</scope>
    <source>
        <strain evidence="4">IBT 13039</strain>
    </source>
</reference>
<dbReference type="EMBL" id="MOOB01000015">
    <property type="protein sequence ID" value="OQE89004.1"/>
    <property type="molecule type" value="Genomic_DNA"/>
</dbReference>
<evidence type="ECO:0000313" key="4">
    <source>
        <dbReference type="Proteomes" id="UP000191691"/>
    </source>
</evidence>
<evidence type="ECO:0000313" key="2">
    <source>
        <dbReference type="EMBL" id="CAG7999465.1"/>
    </source>
</evidence>
<reference evidence="3" key="1">
    <citation type="submission" date="2016-10" db="EMBL/GenBank/DDBJ databases">
        <title>Uncovering the secondary metabolism of Penicillium species provides insights into the evolution of 6-MSA pathways.</title>
        <authorList>
            <person name="Nielsen J.C."/>
            <person name="Nielsen J."/>
        </authorList>
    </citation>
    <scope>NUCLEOTIDE SEQUENCE [LARGE SCALE GENOMIC DNA]</scope>
    <source>
        <strain evidence="3">IBT 13039</strain>
    </source>
</reference>
<comment type="caution">
    <text evidence="3">The sequence shown here is derived from an EMBL/GenBank/DDBJ whole genome shotgun (WGS) entry which is preliminary data.</text>
</comment>
<dbReference type="EMBL" id="CAJVNV010000054">
    <property type="protein sequence ID" value="CAG7999465.1"/>
    <property type="molecule type" value="Genomic_DNA"/>
</dbReference>
<dbReference type="OrthoDB" id="4497052at2759"/>
<reference evidence="2" key="3">
    <citation type="submission" date="2021-07" db="EMBL/GenBank/DDBJ databases">
        <authorList>
            <person name="Branca A.L. A."/>
        </authorList>
    </citation>
    <scope>NUCLEOTIDE SEQUENCE</scope>
</reference>
<evidence type="ECO:0000313" key="3">
    <source>
        <dbReference type="EMBL" id="OQE89004.1"/>
    </source>
</evidence>
<protein>
    <submittedName>
        <fullName evidence="3">Uncharacterized protein</fullName>
    </submittedName>
</protein>
<gene>
    <name evidence="3" type="ORF">PENNAL_c0015G01011</name>
    <name evidence="2" type="ORF">PNAL_LOCUS1839</name>
</gene>
<accession>A0A1V6YNW9</accession>
<name>A0A1V6YNW9_PENNA</name>
<evidence type="ECO:0000256" key="1">
    <source>
        <dbReference type="SAM" id="MobiDB-lite"/>
    </source>
</evidence>
<dbReference type="OMA" id="DMYEEWI"/>
<dbReference type="Proteomes" id="UP000191691">
    <property type="component" value="Unassembled WGS sequence"/>
</dbReference>
<keyword evidence="4" id="KW-1185">Reference proteome</keyword>
<sequence>MHYYDSRVCLVLTTPRSPTPLLPSSFSHVTQFSPHLRKMDDLPPGSRLADVRSELAMDSESEESGSATPTNADTAKTETEPFPGTEPFPEYDESECEMLASSIAADKRREEAWIYALGKATQRENRMLHVDPNIIPYFKSDPSHRSQVVLEQLRDLLADPQMRPEIREQFITMINATLQFNLVIFHQSPEFLAPKEIEDAELHLETVLNLVEWMEENLREQLETAEQASYAIEDASLEPTSAYERLCKMATLFAKAMKKPRYLERRLLALYMDMYEEWVHTPFLLLRNHQLVNEQNPSPERTKLSRRVIIIWDLMNSCIESYGTLTWFTLEIRRQYFAPVMGYLCDSPEIWQHCWDQYQALEKDRTQASEKDLSRYATI</sequence>
<dbReference type="Proteomes" id="UP001153461">
    <property type="component" value="Unassembled WGS sequence"/>
</dbReference>
<feature type="region of interest" description="Disordered" evidence="1">
    <location>
        <begin position="55"/>
        <end position="93"/>
    </location>
</feature>
<organism evidence="3 4">
    <name type="scientific">Penicillium nalgiovense</name>
    <dbReference type="NCBI Taxonomy" id="60175"/>
    <lineage>
        <taxon>Eukaryota</taxon>
        <taxon>Fungi</taxon>
        <taxon>Dikarya</taxon>
        <taxon>Ascomycota</taxon>
        <taxon>Pezizomycotina</taxon>
        <taxon>Eurotiomycetes</taxon>
        <taxon>Eurotiomycetidae</taxon>
        <taxon>Eurotiales</taxon>
        <taxon>Aspergillaceae</taxon>
        <taxon>Penicillium</taxon>
    </lineage>
</organism>
<proteinExistence type="predicted"/>
<dbReference type="STRING" id="60175.A0A1V6YNW9"/>
<feature type="compositionally biased region" description="Polar residues" evidence="1">
    <location>
        <begin position="64"/>
        <end position="74"/>
    </location>
</feature>